<keyword evidence="1" id="KW-1133">Transmembrane helix</keyword>
<dbReference type="EMBL" id="FOMW01000060">
    <property type="protein sequence ID" value="SFF30592.1"/>
    <property type="molecule type" value="Genomic_DNA"/>
</dbReference>
<protein>
    <submittedName>
        <fullName evidence="2">Uncharacterized protein</fullName>
    </submittedName>
</protein>
<organism evidence="2 3">
    <name type="scientific">Sulfitobacter brevis</name>
    <dbReference type="NCBI Taxonomy" id="74348"/>
    <lineage>
        <taxon>Bacteria</taxon>
        <taxon>Pseudomonadati</taxon>
        <taxon>Pseudomonadota</taxon>
        <taxon>Alphaproteobacteria</taxon>
        <taxon>Rhodobacterales</taxon>
        <taxon>Roseobacteraceae</taxon>
        <taxon>Sulfitobacter</taxon>
    </lineage>
</organism>
<keyword evidence="1" id="KW-0472">Membrane</keyword>
<gene>
    <name evidence="2" type="ORF">SAMN04488523_1603</name>
</gene>
<proteinExistence type="predicted"/>
<accession>A0A1I2HLN4</accession>
<sequence length="68" mass="7907">MIDRDYVCLHSAENVYLYINDDMYGAVFFLIGFNILKIAQLKNLKSDRHEALNILQLQTLMTEQVEGL</sequence>
<evidence type="ECO:0000256" key="1">
    <source>
        <dbReference type="SAM" id="Phobius"/>
    </source>
</evidence>
<dbReference type="Proteomes" id="UP000198977">
    <property type="component" value="Unassembled WGS sequence"/>
</dbReference>
<keyword evidence="1" id="KW-0812">Transmembrane</keyword>
<keyword evidence="3" id="KW-1185">Reference proteome</keyword>
<evidence type="ECO:0000313" key="2">
    <source>
        <dbReference type="EMBL" id="SFF30592.1"/>
    </source>
</evidence>
<name>A0A1I2HLN4_9RHOB</name>
<evidence type="ECO:0000313" key="3">
    <source>
        <dbReference type="Proteomes" id="UP000198977"/>
    </source>
</evidence>
<feature type="transmembrane region" description="Helical" evidence="1">
    <location>
        <begin position="23"/>
        <end position="39"/>
    </location>
</feature>
<dbReference type="RefSeq" id="WP_093925671.1">
    <property type="nucleotide sequence ID" value="NZ_FOMW01000060.1"/>
</dbReference>
<dbReference type="AlphaFoldDB" id="A0A1I2HLN4"/>
<dbReference type="STRING" id="74348.SAMN04488523_1603"/>
<reference evidence="2 3" key="1">
    <citation type="submission" date="2016-10" db="EMBL/GenBank/DDBJ databases">
        <authorList>
            <person name="de Groot N.N."/>
        </authorList>
    </citation>
    <scope>NUCLEOTIDE SEQUENCE [LARGE SCALE GENOMIC DNA]</scope>
    <source>
        <strain evidence="2 3">DSM 11443</strain>
    </source>
</reference>